<organism evidence="1 2">
    <name type="scientific">Arsenophonus nasoniae</name>
    <name type="common">son-killer infecting Nasonia vitripennis</name>
    <dbReference type="NCBI Taxonomy" id="638"/>
    <lineage>
        <taxon>Bacteria</taxon>
        <taxon>Pseudomonadati</taxon>
        <taxon>Pseudomonadota</taxon>
        <taxon>Gammaproteobacteria</taxon>
        <taxon>Enterobacterales</taxon>
        <taxon>Morganellaceae</taxon>
        <taxon>Arsenophonus</taxon>
    </lineage>
</organism>
<name>A0AA95GK63_9GAMM</name>
<evidence type="ECO:0000313" key="1">
    <source>
        <dbReference type="EMBL" id="WGM00028.1"/>
    </source>
</evidence>
<evidence type="ECO:0000313" key="2">
    <source>
        <dbReference type="Proteomes" id="UP001177595"/>
    </source>
</evidence>
<accession>A0AA95GK63</accession>
<dbReference type="RefSeq" id="WP_280623604.1">
    <property type="nucleotide sequence ID" value="NZ_CP123504.1"/>
</dbReference>
<gene>
    <name evidence="1" type="ORF">QE210_08915</name>
</gene>
<dbReference type="Proteomes" id="UP001177595">
    <property type="component" value="Chromosome"/>
</dbReference>
<reference evidence="1" key="1">
    <citation type="submission" date="2023-04" db="EMBL/GenBank/DDBJ databases">
        <title>Genome dynamics across the evolutionary transition to endosymbiosis.</title>
        <authorList>
            <person name="Siozios S."/>
            <person name="Nadal-Jimenez P."/>
            <person name="Azagi T."/>
            <person name="Sprong H."/>
            <person name="Frost C.L."/>
            <person name="Parratt S.R."/>
            <person name="Taylor G."/>
            <person name="Brettell L."/>
            <person name="Lew K.C."/>
            <person name="Croft L."/>
            <person name="King K.C."/>
            <person name="Brockhurst M.A."/>
            <person name="Hypsa V."/>
            <person name="Novakova E."/>
            <person name="Darby A.C."/>
            <person name="Hurst G.D.D."/>
        </authorList>
    </citation>
    <scope>NUCLEOTIDE SEQUENCE</scope>
    <source>
        <strain evidence="1">APv</strain>
    </source>
</reference>
<dbReference type="AlphaFoldDB" id="A0AA95GK63"/>
<dbReference type="EMBL" id="CP123504">
    <property type="protein sequence ID" value="WGM00028.1"/>
    <property type="molecule type" value="Genomic_DNA"/>
</dbReference>
<protein>
    <submittedName>
        <fullName evidence="1">Uncharacterized protein</fullName>
    </submittedName>
</protein>
<proteinExistence type="predicted"/>
<sequence length="62" mass="7151">MKLKIVRAIYFNHSVVREGEQIETVEQHGRELVNKGYAIALKEDEAIAEPTEPKKSSKKRKE</sequence>